<feature type="compositionally biased region" description="Basic and acidic residues" evidence="5">
    <location>
        <begin position="197"/>
        <end position="211"/>
    </location>
</feature>
<feature type="region of interest" description="Disordered" evidence="5">
    <location>
        <begin position="173"/>
        <end position="211"/>
    </location>
</feature>
<dbReference type="InterPro" id="IPR037231">
    <property type="entry name" value="NAP-like_sf"/>
</dbReference>
<sequence length="211" mass="24505">MEKLKDIQAELLDINLEVRAKVYEVKLQSFQIKKPIFQKRIEIIKTIPVFWLIAFMGHPRLKQIITERDQKILAYLTSLEVRFGEGYSSAYAIVFRFDPNPYFENESLMRLYSFCDDGTIKRNCTKISWKEHMKIIKKGTCRGRKKRKIYEESKCSNDFVSWLGQSQAVTLPMSTSDEGAEEGEFEEVEHVSVTGDEGQKGEDDVRDTADI</sequence>
<comment type="caution">
    <text evidence="6">The sequence shown here is derived from an EMBL/GenBank/DDBJ whole genome shotgun (WGS) entry which is preliminary data.</text>
</comment>
<dbReference type="GO" id="GO:0000724">
    <property type="term" value="P:double-strand break repair via homologous recombination"/>
    <property type="evidence" value="ECO:0007669"/>
    <property type="project" value="UniProtKB-ARBA"/>
</dbReference>
<evidence type="ECO:0008006" key="8">
    <source>
        <dbReference type="Google" id="ProtNLM"/>
    </source>
</evidence>
<dbReference type="GO" id="GO:0042393">
    <property type="term" value="F:histone binding"/>
    <property type="evidence" value="ECO:0007669"/>
    <property type="project" value="UniProtKB-ARBA"/>
</dbReference>
<keyword evidence="2" id="KW-0175">Coiled coil</keyword>
<dbReference type="Gene3D" id="3.30.1120.90">
    <property type="entry name" value="Nucleosome assembly protein"/>
    <property type="match status" value="1"/>
</dbReference>
<dbReference type="InterPro" id="IPR002164">
    <property type="entry name" value="NAP_family"/>
</dbReference>
<keyword evidence="3" id="KW-0143">Chaperone</keyword>
<dbReference type="Proteomes" id="UP000636800">
    <property type="component" value="Chromosome 1"/>
</dbReference>
<accession>A0A835VIM7</accession>
<evidence type="ECO:0000256" key="5">
    <source>
        <dbReference type="SAM" id="MobiDB-lite"/>
    </source>
</evidence>
<evidence type="ECO:0000313" key="7">
    <source>
        <dbReference type="Proteomes" id="UP000636800"/>
    </source>
</evidence>
<dbReference type="OrthoDB" id="1673781at2759"/>
<dbReference type="SUPFAM" id="SSF143113">
    <property type="entry name" value="NAP-like"/>
    <property type="match status" value="1"/>
</dbReference>
<comment type="similarity">
    <text evidence="1 4">Belongs to the nucleosome assembly protein (NAP) family.</text>
</comment>
<feature type="compositionally biased region" description="Acidic residues" evidence="5">
    <location>
        <begin position="178"/>
        <end position="187"/>
    </location>
</feature>
<keyword evidence="7" id="KW-1185">Reference proteome</keyword>
<gene>
    <name evidence="6" type="ORF">HPP92_003164</name>
</gene>
<dbReference type="Pfam" id="PF00956">
    <property type="entry name" value="NAP"/>
    <property type="match status" value="1"/>
</dbReference>
<organism evidence="6 7">
    <name type="scientific">Vanilla planifolia</name>
    <name type="common">Vanilla</name>
    <dbReference type="NCBI Taxonomy" id="51239"/>
    <lineage>
        <taxon>Eukaryota</taxon>
        <taxon>Viridiplantae</taxon>
        <taxon>Streptophyta</taxon>
        <taxon>Embryophyta</taxon>
        <taxon>Tracheophyta</taxon>
        <taxon>Spermatophyta</taxon>
        <taxon>Magnoliopsida</taxon>
        <taxon>Liliopsida</taxon>
        <taxon>Asparagales</taxon>
        <taxon>Orchidaceae</taxon>
        <taxon>Vanilloideae</taxon>
        <taxon>Vanilleae</taxon>
        <taxon>Vanilla</taxon>
    </lineage>
</organism>
<dbReference type="Gene3D" id="1.20.5.1500">
    <property type="match status" value="1"/>
</dbReference>
<reference evidence="6 7" key="1">
    <citation type="journal article" date="2020" name="Nat. Food">
        <title>A phased Vanilla planifolia genome enables genetic improvement of flavour and production.</title>
        <authorList>
            <person name="Hasing T."/>
            <person name="Tang H."/>
            <person name="Brym M."/>
            <person name="Khazi F."/>
            <person name="Huang T."/>
            <person name="Chambers A.H."/>
        </authorList>
    </citation>
    <scope>NUCLEOTIDE SEQUENCE [LARGE SCALE GENOMIC DNA]</scope>
    <source>
        <tissue evidence="6">Leaf</tissue>
    </source>
</reference>
<dbReference type="PANTHER" id="PTHR11875">
    <property type="entry name" value="TESTIS-SPECIFIC Y-ENCODED PROTEIN"/>
    <property type="match status" value="1"/>
</dbReference>
<dbReference type="EMBL" id="JADCNL010000001">
    <property type="protein sequence ID" value="KAG0498473.1"/>
    <property type="molecule type" value="Genomic_DNA"/>
</dbReference>
<evidence type="ECO:0000256" key="2">
    <source>
        <dbReference type="ARBA" id="ARBA00023054"/>
    </source>
</evidence>
<dbReference type="GO" id="GO:0006334">
    <property type="term" value="P:nucleosome assembly"/>
    <property type="evidence" value="ECO:0007669"/>
    <property type="project" value="InterPro"/>
</dbReference>
<evidence type="ECO:0000256" key="1">
    <source>
        <dbReference type="ARBA" id="ARBA00009947"/>
    </source>
</evidence>
<proteinExistence type="inferred from homology"/>
<evidence type="ECO:0000256" key="4">
    <source>
        <dbReference type="RuleBase" id="RU003876"/>
    </source>
</evidence>
<dbReference type="GO" id="GO:0005634">
    <property type="term" value="C:nucleus"/>
    <property type="evidence" value="ECO:0007669"/>
    <property type="project" value="InterPro"/>
</dbReference>
<dbReference type="AlphaFoldDB" id="A0A835VIM7"/>
<protein>
    <recommendedName>
        <fullName evidence="8">Protein SET</fullName>
    </recommendedName>
</protein>
<evidence type="ECO:0000313" key="6">
    <source>
        <dbReference type="EMBL" id="KAG0498473.1"/>
    </source>
</evidence>
<evidence type="ECO:0000256" key="3">
    <source>
        <dbReference type="ARBA" id="ARBA00023186"/>
    </source>
</evidence>
<name>A0A835VIM7_VANPL</name>